<organism evidence="1 2">
    <name type="scientific">Daphnia magna</name>
    <dbReference type="NCBI Taxonomy" id="35525"/>
    <lineage>
        <taxon>Eukaryota</taxon>
        <taxon>Metazoa</taxon>
        <taxon>Ecdysozoa</taxon>
        <taxon>Arthropoda</taxon>
        <taxon>Crustacea</taxon>
        <taxon>Branchiopoda</taxon>
        <taxon>Diplostraca</taxon>
        <taxon>Cladocera</taxon>
        <taxon>Anomopoda</taxon>
        <taxon>Daphniidae</taxon>
        <taxon>Daphnia</taxon>
    </lineage>
</organism>
<comment type="caution">
    <text evidence="1">The sequence shown here is derived from an EMBL/GenBank/DDBJ whole genome shotgun (WGS) entry which is preliminary data.</text>
</comment>
<keyword evidence="2" id="KW-1185">Reference proteome</keyword>
<proteinExistence type="predicted"/>
<dbReference type="EMBL" id="JAOYFB010000001">
    <property type="protein sequence ID" value="KAK4002592.1"/>
    <property type="molecule type" value="Genomic_DNA"/>
</dbReference>
<reference evidence="1 2" key="1">
    <citation type="journal article" date="2023" name="Nucleic Acids Res.">
        <title>The hologenome of Daphnia magna reveals possible DNA methylation and microbiome-mediated evolution of the host genome.</title>
        <authorList>
            <person name="Chaturvedi A."/>
            <person name="Li X."/>
            <person name="Dhandapani V."/>
            <person name="Marshall H."/>
            <person name="Kissane S."/>
            <person name="Cuenca-Cambronero M."/>
            <person name="Asole G."/>
            <person name="Calvet F."/>
            <person name="Ruiz-Romero M."/>
            <person name="Marangio P."/>
            <person name="Guigo R."/>
            <person name="Rago D."/>
            <person name="Mirbahai L."/>
            <person name="Eastwood N."/>
            <person name="Colbourne J.K."/>
            <person name="Zhou J."/>
            <person name="Mallon E."/>
            <person name="Orsini L."/>
        </authorList>
    </citation>
    <scope>NUCLEOTIDE SEQUENCE [LARGE SCALE GENOMIC DNA]</scope>
    <source>
        <strain evidence="1">LRV0_1</strain>
    </source>
</reference>
<evidence type="ECO:0000313" key="1">
    <source>
        <dbReference type="EMBL" id="KAK4002592.1"/>
    </source>
</evidence>
<sequence length="61" mass="6869">MLLYQSVFTVRDEAQDIKKRMLPSFLLDGNLNSESNNGPKDGMLYSSYQQNAGLQKVVICV</sequence>
<dbReference type="Proteomes" id="UP001234178">
    <property type="component" value="Unassembled WGS sequence"/>
</dbReference>
<name>A0ABQ9YPT5_9CRUS</name>
<evidence type="ECO:0000313" key="2">
    <source>
        <dbReference type="Proteomes" id="UP001234178"/>
    </source>
</evidence>
<accession>A0ABQ9YPT5</accession>
<protein>
    <submittedName>
        <fullName evidence="1">Uncharacterized protein</fullName>
    </submittedName>
</protein>
<gene>
    <name evidence="1" type="ORF">OUZ56_004406</name>
</gene>